<gene>
    <name evidence="2" type="ORF">NVS88_00505</name>
</gene>
<evidence type="ECO:0000313" key="3">
    <source>
        <dbReference type="Proteomes" id="UP001152755"/>
    </source>
</evidence>
<comment type="caution">
    <text evidence="2">The sequence shown here is derived from an EMBL/GenBank/DDBJ whole genome shotgun (WGS) entry which is preliminary data.</text>
</comment>
<dbReference type="RefSeq" id="WP_277831327.1">
    <property type="nucleotide sequence ID" value="NZ_JAAIVF010000001.1"/>
</dbReference>
<protein>
    <submittedName>
        <fullName evidence="2">Uncharacterized protein</fullName>
    </submittedName>
</protein>
<feature type="region of interest" description="Disordered" evidence="1">
    <location>
        <begin position="1"/>
        <end position="39"/>
    </location>
</feature>
<dbReference type="AlphaFoldDB" id="A0A9X4RC16"/>
<reference evidence="2" key="1">
    <citation type="submission" date="2022-08" db="EMBL/GenBank/DDBJ databases">
        <title>Genome analysis of Corynebacteriales strain.</title>
        <authorList>
            <person name="Lee S.D."/>
        </authorList>
    </citation>
    <scope>NUCLEOTIDE SEQUENCE</scope>
    <source>
        <strain evidence="2">D3-21</strain>
    </source>
</reference>
<evidence type="ECO:0000313" key="2">
    <source>
        <dbReference type="EMBL" id="MDG3013039.1"/>
    </source>
</evidence>
<sequence>MHQGIANRPARPSNGRLDDVRVAIQADAQSGPGGPDGAVDVEFARKLG</sequence>
<keyword evidence="3" id="KW-1185">Reference proteome</keyword>
<name>A0A9X4RC16_9ACTN</name>
<accession>A0A9X4RC16</accession>
<evidence type="ECO:0000256" key="1">
    <source>
        <dbReference type="SAM" id="MobiDB-lite"/>
    </source>
</evidence>
<dbReference type="EMBL" id="JANRHA010000001">
    <property type="protein sequence ID" value="MDG3013039.1"/>
    <property type="molecule type" value="Genomic_DNA"/>
</dbReference>
<organism evidence="2 3">
    <name type="scientific">Speluncibacter jeojiensis</name>
    <dbReference type="NCBI Taxonomy" id="2710754"/>
    <lineage>
        <taxon>Bacteria</taxon>
        <taxon>Bacillati</taxon>
        <taxon>Actinomycetota</taxon>
        <taxon>Actinomycetes</taxon>
        <taxon>Mycobacteriales</taxon>
        <taxon>Speluncibacteraceae</taxon>
        <taxon>Speluncibacter</taxon>
    </lineage>
</organism>
<dbReference type="Proteomes" id="UP001152755">
    <property type="component" value="Unassembled WGS sequence"/>
</dbReference>
<proteinExistence type="predicted"/>